<protein>
    <recommendedName>
        <fullName evidence="3">Calcineurin-like phosphoesterase</fullName>
    </recommendedName>
</protein>
<dbReference type="InterPro" id="IPR029052">
    <property type="entry name" value="Metallo-depent_PP-like"/>
</dbReference>
<dbReference type="Proteomes" id="UP000184444">
    <property type="component" value="Unassembled WGS sequence"/>
</dbReference>
<dbReference type="OrthoDB" id="356681at2"/>
<evidence type="ECO:0008006" key="3">
    <source>
        <dbReference type="Google" id="ProtNLM"/>
    </source>
</evidence>
<dbReference type="EMBL" id="FRCK01000002">
    <property type="protein sequence ID" value="SHL98671.1"/>
    <property type="molecule type" value="Genomic_DNA"/>
</dbReference>
<reference evidence="2" key="1">
    <citation type="submission" date="2016-11" db="EMBL/GenBank/DDBJ databases">
        <authorList>
            <person name="Varghese N."/>
            <person name="Submissions S."/>
        </authorList>
    </citation>
    <scope>NUCLEOTIDE SEQUENCE [LARGE SCALE GENOMIC DNA]</scope>
    <source>
        <strain evidence="2">DSM 6637</strain>
    </source>
</reference>
<evidence type="ECO:0000313" key="2">
    <source>
        <dbReference type="Proteomes" id="UP000184444"/>
    </source>
</evidence>
<dbReference type="AlphaFoldDB" id="A0A1M7F3M5"/>
<proteinExistence type="predicted"/>
<keyword evidence="2" id="KW-1185">Reference proteome</keyword>
<dbReference type="SUPFAM" id="SSF56300">
    <property type="entry name" value="Metallo-dependent phosphatases"/>
    <property type="match status" value="1"/>
</dbReference>
<organism evidence="1 2">
    <name type="scientific">Paracoccus solventivorans</name>
    <dbReference type="NCBI Taxonomy" id="53463"/>
    <lineage>
        <taxon>Bacteria</taxon>
        <taxon>Pseudomonadati</taxon>
        <taxon>Pseudomonadota</taxon>
        <taxon>Alphaproteobacteria</taxon>
        <taxon>Rhodobacterales</taxon>
        <taxon>Paracoccaceae</taxon>
        <taxon>Paracoccus</taxon>
    </lineage>
</organism>
<accession>A0A1M7F3M5</accession>
<evidence type="ECO:0000313" key="1">
    <source>
        <dbReference type="EMBL" id="SHL98671.1"/>
    </source>
</evidence>
<sequence>MTPLSPCFASDLDDLMDRYRPNAWISGHTHRSADLRAPGGTLLRNVSVGYKHEFGSGDPERRVRKGLIDLDRIGEGE</sequence>
<dbReference type="STRING" id="53463.SAMN05444389_102512"/>
<dbReference type="RefSeq" id="WP_073063548.1">
    <property type="nucleotide sequence ID" value="NZ_FRCK01000002.1"/>
</dbReference>
<gene>
    <name evidence="1" type="ORF">SAMN05444389_102512</name>
</gene>
<name>A0A1M7F3M5_9RHOB</name>